<evidence type="ECO:0000313" key="2">
    <source>
        <dbReference type="Proteomes" id="UP000036850"/>
    </source>
</evidence>
<sequence length="235" mass="26720">MSVESIIEEAHESGVNCIIINDHDVCSVSEEELTLFSDNGIVILKAIEFTTKEGVHVIGIDNSIRSLEKSAYFYPLIELLDNLRALGAKIVFPHPYHATGVYGNRNVDSDKFCQAIDYAHGFEVDNYRYGPTPKFLVEKIVKQNSSAIKFIGSDAHKKSEVGALINVFETIEPSDCVTNYSAIFSNQPKHLVLKKRSSFYFKFKKFQKSKFYQSLIGLIDYKQRQKIKKLFKFGQ</sequence>
<gene>
    <name evidence="1" type="ORF">AC626_10020</name>
</gene>
<protein>
    <recommendedName>
        <fullName evidence="3">PHP domain-containing protein</fullName>
    </recommendedName>
</protein>
<dbReference type="AlphaFoldDB" id="A0A0L0ESY0"/>
<evidence type="ECO:0008006" key="3">
    <source>
        <dbReference type="Google" id="ProtNLM"/>
    </source>
</evidence>
<dbReference type="SUPFAM" id="SSF89550">
    <property type="entry name" value="PHP domain-like"/>
    <property type="match status" value="1"/>
</dbReference>
<dbReference type="PATRIC" id="fig|43658.6.peg.4176"/>
<reference evidence="2" key="1">
    <citation type="submission" date="2015-07" db="EMBL/GenBank/DDBJ databases">
        <title>Draft genome sequence of a Pseudoalteromonas rubra strain, OCN096, isolated from Kaneohe Bay, Oahu, Hawaii.</title>
        <authorList>
            <person name="Beurmann S."/>
            <person name="Ushijima B."/>
            <person name="Belcaid M."/>
            <person name="Callahan S.M."/>
            <person name="Aeby G.S."/>
        </authorList>
    </citation>
    <scope>NUCLEOTIDE SEQUENCE [LARGE SCALE GENOMIC DNA]</scope>
    <source>
        <strain evidence="2">OCN096</strain>
    </source>
</reference>
<dbReference type="Gene3D" id="3.20.20.140">
    <property type="entry name" value="Metal-dependent hydrolases"/>
    <property type="match status" value="1"/>
</dbReference>
<proteinExistence type="predicted"/>
<accession>A0A0L0ESY0</accession>
<organism evidence="1 2">
    <name type="scientific">Pseudoalteromonas rubra</name>
    <dbReference type="NCBI Taxonomy" id="43658"/>
    <lineage>
        <taxon>Bacteria</taxon>
        <taxon>Pseudomonadati</taxon>
        <taxon>Pseudomonadota</taxon>
        <taxon>Gammaproteobacteria</taxon>
        <taxon>Alteromonadales</taxon>
        <taxon>Pseudoalteromonadaceae</taxon>
        <taxon>Pseudoalteromonas</taxon>
    </lineage>
</organism>
<dbReference type="Proteomes" id="UP000036850">
    <property type="component" value="Unassembled WGS sequence"/>
</dbReference>
<dbReference type="EMBL" id="LFZX01000061">
    <property type="protein sequence ID" value="KNC67562.1"/>
    <property type="molecule type" value="Genomic_DNA"/>
</dbReference>
<evidence type="ECO:0000313" key="1">
    <source>
        <dbReference type="EMBL" id="KNC67562.1"/>
    </source>
</evidence>
<dbReference type="InterPro" id="IPR016195">
    <property type="entry name" value="Pol/histidinol_Pase-like"/>
</dbReference>
<name>A0A0L0ESY0_9GAMM</name>
<comment type="caution">
    <text evidence="1">The sequence shown here is derived from an EMBL/GenBank/DDBJ whole genome shotgun (WGS) entry which is preliminary data.</text>
</comment>